<protein>
    <recommendedName>
        <fullName evidence="2">Chitin-binding type-2 domain-containing protein</fullName>
    </recommendedName>
</protein>
<dbReference type="SUPFAM" id="SSF57625">
    <property type="entry name" value="Invertebrate chitin-binding proteins"/>
    <property type="match status" value="1"/>
</dbReference>
<dbReference type="PANTHER" id="PTHR22933">
    <property type="entry name" value="FI18007P1-RELATED"/>
    <property type="match status" value="1"/>
</dbReference>
<proteinExistence type="predicted"/>
<dbReference type="Gene3D" id="2.170.140.10">
    <property type="entry name" value="Chitin binding domain"/>
    <property type="match status" value="1"/>
</dbReference>
<organism evidence="3 4">
    <name type="scientific">Tenebrio molitor</name>
    <name type="common">Yellow mealworm beetle</name>
    <dbReference type="NCBI Taxonomy" id="7067"/>
    <lineage>
        <taxon>Eukaryota</taxon>
        <taxon>Metazoa</taxon>
        <taxon>Ecdysozoa</taxon>
        <taxon>Arthropoda</taxon>
        <taxon>Hexapoda</taxon>
        <taxon>Insecta</taxon>
        <taxon>Pterygota</taxon>
        <taxon>Neoptera</taxon>
        <taxon>Endopterygota</taxon>
        <taxon>Coleoptera</taxon>
        <taxon>Polyphaga</taxon>
        <taxon>Cucujiformia</taxon>
        <taxon>Tenebrionidae</taxon>
        <taxon>Tenebrio</taxon>
    </lineage>
</organism>
<dbReference type="InterPro" id="IPR052976">
    <property type="entry name" value="Scoloptoxin-like"/>
</dbReference>
<evidence type="ECO:0000313" key="4">
    <source>
        <dbReference type="Proteomes" id="UP000719412"/>
    </source>
</evidence>
<evidence type="ECO:0000256" key="1">
    <source>
        <dbReference type="SAM" id="MobiDB-lite"/>
    </source>
</evidence>
<gene>
    <name evidence="3" type="ORF">GEV33_012086</name>
</gene>
<dbReference type="EMBL" id="JABDTM020027326">
    <property type="protein sequence ID" value="KAH0810706.1"/>
    <property type="molecule type" value="Genomic_DNA"/>
</dbReference>
<evidence type="ECO:0000259" key="2">
    <source>
        <dbReference type="PROSITE" id="PS50940"/>
    </source>
</evidence>
<dbReference type="SMART" id="SM00494">
    <property type="entry name" value="ChtBD2"/>
    <property type="match status" value="1"/>
</dbReference>
<dbReference type="GO" id="GO:0005576">
    <property type="term" value="C:extracellular region"/>
    <property type="evidence" value="ECO:0007669"/>
    <property type="project" value="InterPro"/>
</dbReference>
<feature type="region of interest" description="Disordered" evidence="1">
    <location>
        <begin position="283"/>
        <end position="366"/>
    </location>
</feature>
<reference evidence="3" key="2">
    <citation type="submission" date="2021-08" db="EMBL/GenBank/DDBJ databases">
        <authorList>
            <person name="Eriksson T."/>
        </authorList>
    </citation>
    <scope>NUCLEOTIDE SEQUENCE</scope>
    <source>
        <strain evidence="3">Stoneville</strain>
        <tissue evidence="3">Whole head</tissue>
    </source>
</reference>
<accession>A0A8J6HAF5</accession>
<dbReference type="AlphaFoldDB" id="A0A8J6HAF5"/>
<feature type="region of interest" description="Disordered" evidence="1">
    <location>
        <begin position="85"/>
        <end position="109"/>
    </location>
</feature>
<name>A0A8J6HAF5_TENMO</name>
<dbReference type="Proteomes" id="UP000719412">
    <property type="component" value="Unassembled WGS sequence"/>
</dbReference>
<dbReference type="PANTHER" id="PTHR22933:SF44">
    <property type="entry name" value="RE15157P"/>
    <property type="match status" value="1"/>
</dbReference>
<comment type="caution">
    <text evidence="3">The sequence shown here is derived from an EMBL/GenBank/DDBJ whole genome shotgun (WGS) entry which is preliminary data.</text>
</comment>
<dbReference type="InterPro" id="IPR002557">
    <property type="entry name" value="Chitin-bd_dom"/>
</dbReference>
<reference evidence="3" key="1">
    <citation type="journal article" date="2020" name="J Insects Food Feed">
        <title>The yellow mealworm (Tenebrio molitor) genome: a resource for the emerging insects as food and feed industry.</title>
        <authorList>
            <person name="Eriksson T."/>
            <person name="Andere A."/>
            <person name="Kelstrup H."/>
            <person name="Emery V."/>
            <person name="Picard C."/>
        </authorList>
    </citation>
    <scope>NUCLEOTIDE SEQUENCE</scope>
    <source>
        <strain evidence="3">Stoneville</strain>
        <tissue evidence="3">Whole head</tissue>
    </source>
</reference>
<dbReference type="GO" id="GO:0008061">
    <property type="term" value="F:chitin binding"/>
    <property type="evidence" value="ECO:0007669"/>
    <property type="project" value="InterPro"/>
</dbReference>
<keyword evidence="4" id="KW-1185">Reference proteome</keyword>
<feature type="domain" description="Chitin-binding type-2" evidence="2">
    <location>
        <begin position="10"/>
        <end position="68"/>
    </location>
</feature>
<feature type="compositionally biased region" description="Low complexity" evidence="1">
    <location>
        <begin position="299"/>
        <end position="312"/>
    </location>
</feature>
<dbReference type="InterPro" id="IPR036508">
    <property type="entry name" value="Chitin-bd_dom_sf"/>
</dbReference>
<feature type="compositionally biased region" description="Polar residues" evidence="1">
    <location>
        <begin position="153"/>
        <end position="166"/>
    </location>
</feature>
<dbReference type="Pfam" id="PF01607">
    <property type="entry name" value="CBM_14"/>
    <property type="match status" value="1"/>
</dbReference>
<feature type="region of interest" description="Disordered" evidence="1">
    <location>
        <begin position="130"/>
        <end position="166"/>
    </location>
</feature>
<evidence type="ECO:0000313" key="3">
    <source>
        <dbReference type="EMBL" id="KAH0810706.1"/>
    </source>
</evidence>
<dbReference type="PROSITE" id="PS50940">
    <property type="entry name" value="CHIT_BIND_II"/>
    <property type="match status" value="1"/>
</dbReference>
<sequence>MQDRKVPKTGFSCDGRTTGYYADVESGCQVYHMCDGLGRQFSYTCPNATLFQQRMLICDHWYMVNCSKSVDDYTANLRIGHKEMPFVDDSESNPYHRTPRPDLLSHPSQSEYDIIYRTGRAQLGNNLNLVGAESDSKNSTPSTTDEPAYSLPSHWSTEYSQHSTTSKPDVAKDKFVSFSKKNLDTSSTIKGKPIIAINTVTDSPVVNYKSYYKNTTPVFPKTVELDSEVPDALGLLPPIPYLANGTKTTIQAPVRSNFDFTTAVPVNFKSDFKATTPVYPKTVDITSEEPSDVGVLPPSDGTNSTDNSTSSTQDLPVPTLNLEFEAPAVDPNPVNRSREEGEVSQPSKFYQPPKYEPDFTELPKLSEDTKQARKGGFKALNNNEWEDLRKKFFIPDYEFPLETVSRPSYDSVLTSFQVGRAPSEEK</sequence>